<evidence type="ECO:0000313" key="15">
    <source>
        <dbReference type="EMBL" id="QSQ15437.1"/>
    </source>
</evidence>
<dbReference type="InterPro" id="IPR004188">
    <property type="entry name" value="Phe-tRNA_ligase_II_N"/>
</dbReference>
<evidence type="ECO:0000256" key="4">
    <source>
        <dbReference type="ARBA" id="ARBA00022490"/>
    </source>
</evidence>
<proteinExistence type="inferred from homology"/>
<evidence type="ECO:0000256" key="6">
    <source>
        <dbReference type="ARBA" id="ARBA00022723"/>
    </source>
</evidence>
<evidence type="ECO:0000256" key="10">
    <source>
        <dbReference type="ARBA" id="ARBA00022917"/>
    </source>
</evidence>
<dbReference type="HAMAP" id="MF_00281">
    <property type="entry name" value="Phe_tRNA_synth_alpha1"/>
    <property type="match status" value="1"/>
</dbReference>
<dbReference type="PANTHER" id="PTHR11538">
    <property type="entry name" value="PHENYLALANYL-TRNA SYNTHETASE"/>
    <property type="match status" value="1"/>
</dbReference>
<evidence type="ECO:0000256" key="9">
    <source>
        <dbReference type="ARBA" id="ARBA00022842"/>
    </source>
</evidence>
<dbReference type="RefSeq" id="WP_015349914.1">
    <property type="nucleotide sequence ID" value="NZ_CP071091.1"/>
</dbReference>
<dbReference type="EMBL" id="CP071091">
    <property type="protein sequence ID" value="QSQ15437.1"/>
    <property type="molecule type" value="Genomic_DNA"/>
</dbReference>
<dbReference type="PROSITE" id="PS50862">
    <property type="entry name" value="AA_TRNA_LIGASE_II"/>
    <property type="match status" value="1"/>
</dbReference>
<dbReference type="GO" id="GO:0004826">
    <property type="term" value="F:phenylalanine-tRNA ligase activity"/>
    <property type="evidence" value="ECO:0007669"/>
    <property type="project" value="UniProtKB-EC"/>
</dbReference>
<dbReference type="PANTHER" id="PTHR11538:SF41">
    <property type="entry name" value="PHENYLALANINE--TRNA LIGASE, MITOCHONDRIAL"/>
    <property type="match status" value="1"/>
</dbReference>
<dbReference type="InterPro" id="IPR022911">
    <property type="entry name" value="Phe_tRNA_ligase_alpha1_bac"/>
</dbReference>
<comment type="subunit">
    <text evidence="3 13">Tetramer of two alpha and two beta subunits.</text>
</comment>
<dbReference type="InterPro" id="IPR002319">
    <property type="entry name" value="Phenylalanyl-tRNA_Synthase"/>
</dbReference>
<dbReference type="CDD" id="cd00496">
    <property type="entry name" value="PheRS_alpha_core"/>
    <property type="match status" value="1"/>
</dbReference>
<accession>A0ABX7N9H8</accession>
<dbReference type="SUPFAM" id="SSF46589">
    <property type="entry name" value="tRNA-binding arm"/>
    <property type="match status" value="1"/>
</dbReference>
<dbReference type="Proteomes" id="UP000663090">
    <property type="component" value="Chromosome"/>
</dbReference>
<comment type="cofactor">
    <cofactor evidence="13">
        <name>Mg(2+)</name>
        <dbReference type="ChEBI" id="CHEBI:18420"/>
    </cofactor>
    <text evidence="13">Binds 2 magnesium ions per tetramer.</text>
</comment>
<dbReference type="Gene3D" id="3.30.930.10">
    <property type="entry name" value="Bira Bifunctional Protein, Domain 2"/>
    <property type="match status" value="1"/>
</dbReference>
<keyword evidence="7 13" id="KW-0547">Nucleotide-binding</keyword>
<dbReference type="InterPro" id="IPR010978">
    <property type="entry name" value="tRNA-bd_arm"/>
</dbReference>
<keyword evidence="16" id="KW-1185">Reference proteome</keyword>
<dbReference type="NCBIfam" id="TIGR00468">
    <property type="entry name" value="pheS"/>
    <property type="match status" value="1"/>
</dbReference>
<dbReference type="InterPro" id="IPR006195">
    <property type="entry name" value="aa-tRNA-synth_II"/>
</dbReference>
<keyword evidence="4 13" id="KW-0963">Cytoplasm</keyword>
<evidence type="ECO:0000256" key="11">
    <source>
        <dbReference type="ARBA" id="ARBA00023146"/>
    </source>
</evidence>
<keyword evidence="8 13" id="KW-0067">ATP-binding</keyword>
<keyword evidence="6 13" id="KW-0479">Metal-binding</keyword>
<dbReference type="InterPro" id="IPR045864">
    <property type="entry name" value="aa-tRNA-synth_II/BPL/LPL"/>
</dbReference>
<evidence type="ECO:0000256" key="5">
    <source>
        <dbReference type="ARBA" id="ARBA00022598"/>
    </source>
</evidence>
<evidence type="ECO:0000256" key="13">
    <source>
        <dbReference type="HAMAP-Rule" id="MF_00281"/>
    </source>
</evidence>
<evidence type="ECO:0000259" key="14">
    <source>
        <dbReference type="PROSITE" id="PS50862"/>
    </source>
</evidence>
<comment type="similarity">
    <text evidence="2 13">Belongs to the class-II aminoacyl-tRNA synthetase family. Phe-tRNA synthetase alpha subunit type 1 subfamily.</text>
</comment>
<reference evidence="15 16" key="1">
    <citation type="submission" date="2021-02" db="EMBL/GenBank/DDBJ databases">
        <title>De Novo genome assembly of isolated myxobacteria.</title>
        <authorList>
            <person name="Stevens D.C."/>
        </authorList>
    </citation>
    <scope>NUCLEOTIDE SEQUENCE [LARGE SCALE GENOMIC DNA]</scope>
    <source>
        <strain evidence="15 16">SCHIC003</strain>
    </source>
</reference>
<keyword evidence="5 13" id="KW-0436">Ligase</keyword>
<keyword evidence="10 13" id="KW-0648">Protein biosynthesis</keyword>
<dbReference type="SUPFAM" id="SSF55681">
    <property type="entry name" value="Class II aaRS and biotin synthetases"/>
    <property type="match status" value="1"/>
</dbReference>
<gene>
    <name evidence="13 15" type="primary">pheS</name>
    <name evidence="15" type="ORF">JY572_05010</name>
</gene>
<evidence type="ECO:0000256" key="7">
    <source>
        <dbReference type="ARBA" id="ARBA00022741"/>
    </source>
</evidence>
<comment type="catalytic activity">
    <reaction evidence="12 13">
        <text>tRNA(Phe) + L-phenylalanine + ATP = L-phenylalanyl-tRNA(Phe) + AMP + diphosphate + H(+)</text>
        <dbReference type="Rhea" id="RHEA:19413"/>
        <dbReference type="Rhea" id="RHEA-COMP:9668"/>
        <dbReference type="Rhea" id="RHEA-COMP:9699"/>
        <dbReference type="ChEBI" id="CHEBI:15378"/>
        <dbReference type="ChEBI" id="CHEBI:30616"/>
        <dbReference type="ChEBI" id="CHEBI:33019"/>
        <dbReference type="ChEBI" id="CHEBI:58095"/>
        <dbReference type="ChEBI" id="CHEBI:78442"/>
        <dbReference type="ChEBI" id="CHEBI:78531"/>
        <dbReference type="ChEBI" id="CHEBI:456215"/>
        <dbReference type="EC" id="6.1.1.20"/>
    </reaction>
</comment>
<dbReference type="Pfam" id="PF02912">
    <property type="entry name" value="Phe_tRNA-synt_N"/>
    <property type="match status" value="1"/>
</dbReference>
<dbReference type="EC" id="6.1.1.20" evidence="13"/>
<evidence type="ECO:0000313" key="16">
    <source>
        <dbReference type="Proteomes" id="UP000663090"/>
    </source>
</evidence>
<protein>
    <recommendedName>
        <fullName evidence="13">Phenylalanine--tRNA ligase alpha subunit</fullName>
        <ecNumber evidence="13">6.1.1.20</ecNumber>
    </recommendedName>
    <alternativeName>
        <fullName evidence="13">Phenylalanyl-tRNA synthetase alpha subunit</fullName>
        <shortName evidence="13">PheRS</shortName>
    </alternativeName>
</protein>
<evidence type="ECO:0000256" key="3">
    <source>
        <dbReference type="ARBA" id="ARBA00011209"/>
    </source>
</evidence>
<dbReference type="InterPro" id="IPR004529">
    <property type="entry name" value="Phe-tRNA-synth_IIc_asu"/>
</dbReference>
<keyword evidence="9 13" id="KW-0460">Magnesium</keyword>
<evidence type="ECO:0000256" key="2">
    <source>
        <dbReference type="ARBA" id="ARBA00010207"/>
    </source>
</evidence>
<dbReference type="Pfam" id="PF01409">
    <property type="entry name" value="tRNA-synt_2d"/>
    <property type="match status" value="1"/>
</dbReference>
<comment type="subcellular location">
    <subcellularLocation>
        <location evidence="1 13">Cytoplasm</location>
    </subcellularLocation>
</comment>
<name>A0ABX7N9H8_9BACT</name>
<organism evidence="15 16">
    <name type="scientific">Myxococcus landrumensis</name>
    <dbReference type="NCBI Taxonomy" id="2813577"/>
    <lineage>
        <taxon>Bacteria</taxon>
        <taxon>Pseudomonadati</taxon>
        <taxon>Myxococcota</taxon>
        <taxon>Myxococcia</taxon>
        <taxon>Myxococcales</taxon>
        <taxon>Cystobacterineae</taxon>
        <taxon>Myxococcaceae</taxon>
        <taxon>Myxococcus</taxon>
    </lineage>
</organism>
<sequence length="349" mass="38737">MRDRLQALAEAARQEIAQAADLPAVEALRVRYLGKKGELSGVLGGMGKLPPDERRALGEVANTVKAELEKLLSDAIQRAEDAALEARLQGPGLDVTLPGRTVAPGSRHPVSRTMEDIVRTFSRLGFDVASGPEIELDYFNFEALNLPKDHPARDMQDTFYVEESSLGHAKKADSSVLLRTHTSPVQVRYMLQRKPPIRAVMPGRVYRRDSDITHTPMFHQVEGLLVDKDVTFAELKGSLDAFVKAFFGSDTRTRFRPSFFPFTEPSAEVDISCTSCGGKGCRVCKQTGWLEVLGSGMVHPNVFTSAGYDPGEVTGYAFGMGVERIAMLRYRIDDLRMMFENDSRFLEQF</sequence>
<feature type="domain" description="Aminoacyl-transfer RNA synthetases class-II family profile" evidence="14">
    <location>
        <begin position="117"/>
        <end position="340"/>
    </location>
</feature>
<evidence type="ECO:0000256" key="8">
    <source>
        <dbReference type="ARBA" id="ARBA00022840"/>
    </source>
</evidence>
<feature type="binding site" evidence="13">
    <location>
        <position position="264"/>
    </location>
    <ligand>
        <name>Mg(2+)</name>
        <dbReference type="ChEBI" id="CHEBI:18420"/>
        <note>shared with beta subunit</note>
    </ligand>
</feature>
<evidence type="ECO:0000256" key="1">
    <source>
        <dbReference type="ARBA" id="ARBA00004496"/>
    </source>
</evidence>
<keyword evidence="11 13" id="KW-0030">Aminoacyl-tRNA synthetase</keyword>
<evidence type="ECO:0000256" key="12">
    <source>
        <dbReference type="ARBA" id="ARBA00049255"/>
    </source>
</evidence>